<keyword evidence="1" id="KW-0732">Signal</keyword>
<feature type="chain" id="PRO_5009184354" description="VWFA domain-containing protein" evidence="1">
    <location>
        <begin position="23"/>
        <end position="92"/>
    </location>
</feature>
<evidence type="ECO:0000256" key="1">
    <source>
        <dbReference type="SAM" id="SignalP"/>
    </source>
</evidence>
<dbReference type="AlphaFoldDB" id="A0A1E5QLC5"/>
<proteinExistence type="predicted"/>
<organism evidence="2">
    <name type="scientific">Desertifilum tharense IPPAS B-1220</name>
    <dbReference type="NCBI Taxonomy" id="1781255"/>
    <lineage>
        <taxon>Bacteria</taxon>
        <taxon>Bacillati</taxon>
        <taxon>Cyanobacteriota</taxon>
        <taxon>Cyanophyceae</taxon>
        <taxon>Desertifilales</taxon>
        <taxon>Desertifilaceae</taxon>
        <taxon>Desertifilum</taxon>
    </lineage>
</organism>
<feature type="signal peptide" evidence="1">
    <location>
        <begin position="1"/>
        <end position="22"/>
    </location>
</feature>
<sequence>MKLRLCALLVCGLVMMAGFARSEGVDSALQEGRVREISARNDSSRGMFGAKSEALFVVLDQSADMGVRSQTHSFGNAIAHFASLLSLTLIRS</sequence>
<accession>A0A1E5QLC5</accession>
<evidence type="ECO:0000313" key="2">
    <source>
        <dbReference type="EMBL" id="OEJ75475.1"/>
    </source>
</evidence>
<dbReference type="EMBL" id="MJGC01000050">
    <property type="protein sequence ID" value="OEJ75475.1"/>
    <property type="molecule type" value="Genomic_DNA"/>
</dbReference>
<gene>
    <name evidence="2" type="ORF">BH720_09530</name>
</gene>
<reference evidence="2" key="1">
    <citation type="submission" date="2016-09" db="EMBL/GenBank/DDBJ databases">
        <title>Draft genome of thermotolerant cyanobacterium Desertifilum sp. strain IPPAS B-1220.</title>
        <authorList>
            <person name="Sinetova M.A."/>
            <person name="Bolakhan K."/>
            <person name="Zayadan B.K."/>
            <person name="Mironov K.S."/>
            <person name="Ustinova V."/>
            <person name="Kupriyanova E.V."/>
            <person name="Sidorov R.A."/>
            <person name="Skrypnik A.N."/>
            <person name="Gogoleva N.E."/>
            <person name="Gogolev Y.V."/>
            <person name="Los D.A."/>
        </authorList>
    </citation>
    <scope>NUCLEOTIDE SEQUENCE [LARGE SCALE GENOMIC DNA]</scope>
    <source>
        <strain evidence="2">IPPAS B-1220</strain>
    </source>
</reference>
<protein>
    <recommendedName>
        <fullName evidence="3">VWFA domain-containing protein</fullName>
    </recommendedName>
</protein>
<comment type="caution">
    <text evidence="2">The sequence shown here is derived from an EMBL/GenBank/DDBJ whole genome shotgun (WGS) entry which is preliminary data.</text>
</comment>
<name>A0A1E5QLC5_9CYAN</name>
<evidence type="ECO:0008006" key="3">
    <source>
        <dbReference type="Google" id="ProtNLM"/>
    </source>
</evidence>